<dbReference type="SMART" id="SM00304">
    <property type="entry name" value="HAMP"/>
    <property type="match status" value="1"/>
</dbReference>
<dbReference type="InterPro" id="IPR004089">
    <property type="entry name" value="MCPsignal_dom"/>
</dbReference>
<evidence type="ECO:0000259" key="13">
    <source>
        <dbReference type="PROSITE" id="PS50885"/>
    </source>
</evidence>
<comment type="subcellular location">
    <subcellularLocation>
        <location evidence="1">Cell membrane</location>
        <topology evidence="1">Multi-pass membrane protein</topology>
    </subcellularLocation>
</comment>
<evidence type="ECO:0000256" key="2">
    <source>
        <dbReference type="ARBA" id="ARBA00022475"/>
    </source>
</evidence>
<feature type="domain" description="HAMP" evidence="13">
    <location>
        <begin position="333"/>
        <end position="386"/>
    </location>
</feature>
<keyword evidence="2" id="KW-1003">Cell membrane</keyword>
<dbReference type="InterPro" id="IPR003660">
    <property type="entry name" value="HAMP_dom"/>
</dbReference>
<evidence type="ECO:0000256" key="4">
    <source>
        <dbReference type="ARBA" id="ARBA00022500"/>
    </source>
</evidence>
<dbReference type="Gene3D" id="1.10.287.950">
    <property type="entry name" value="Methyl-accepting chemotaxis protein"/>
    <property type="match status" value="1"/>
</dbReference>
<evidence type="ECO:0000256" key="5">
    <source>
        <dbReference type="ARBA" id="ARBA00022692"/>
    </source>
</evidence>
<dbReference type="PANTHER" id="PTHR32089">
    <property type="entry name" value="METHYL-ACCEPTING CHEMOTAXIS PROTEIN MCPB"/>
    <property type="match status" value="1"/>
</dbReference>
<dbReference type="Gene3D" id="1.10.8.500">
    <property type="entry name" value="HAMP domain in histidine kinase"/>
    <property type="match status" value="1"/>
</dbReference>
<dbReference type="PANTHER" id="PTHR32089:SF114">
    <property type="entry name" value="METHYL-ACCEPTING CHEMOTAXIS PROTEIN MCPB"/>
    <property type="match status" value="1"/>
</dbReference>
<keyword evidence="5 11" id="KW-0812">Transmembrane</keyword>
<dbReference type="PROSITE" id="PS50885">
    <property type="entry name" value="HAMP"/>
    <property type="match status" value="1"/>
</dbReference>
<reference evidence="15" key="1">
    <citation type="journal article" date="2019" name="Int. J. Syst. Evol. Microbiol.">
        <title>The Global Catalogue of Microorganisms (GCM) 10K type strain sequencing project: providing services to taxonomists for standard genome sequencing and annotation.</title>
        <authorList>
            <consortium name="The Broad Institute Genomics Platform"/>
            <consortium name="The Broad Institute Genome Sequencing Center for Infectious Disease"/>
            <person name="Wu L."/>
            <person name="Ma J."/>
        </authorList>
    </citation>
    <scope>NUCLEOTIDE SEQUENCE [LARGE SCALE GENOMIC DNA]</scope>
    <source>
        <strain evidence="15">CGMCC 1.12376</strain>
    </source>
</reference>
<organism evidence="14 15">
    <name type="scientific">Oceanobacillus luteolus</name>
    <dbReference type="NCBI Taxonomy" id="1274358"/>
    <lineage>
        <taxon>Bacteria</taxon>
        <taxon>Bacillati</taxon>
        <taxon>Bacillota</taxon>
        <taxon>Bacilli</taxon>
        <taxon>Bacillales</taxon>
        <taxon>Bacillaceae</taxon>
        <taxon>Oceanobacillus</taxon>
    </lineage>
</organism>
<dbReference type="SUPFAM" id="SSF58104">
    <property type="entry name" value="Methyl-accepting chemotaxis protein (MCP) signaling domain"/>
    <property type="match status" value="1"/>
</dbReference>
<comment type="caution">
    <text evidence="14">The sequence shown here is derived from an EMBL/GenBank/DDBJ whole genome shotgun (WGS) entry which is preliminary data.</text>
</comment>
<evidence type="ECO:0000313" key="15">
    <source>
        <dbReference type="Proteomes" id="UP001597221"/>
    </source>
</evidence>
<keyword evidence="3" id="KW-0488">Methylation</keyword>
<dbReference type="CDD" id="cd12912">
    <property type="entry name" value="PDC2_MCP_like"/>
    <property type="match status" value="1"/>
</dbReference>
<keyword evidence="4" id="KW-0145">Chemotaxis</keyword>
<sequence length="691" mass="75855">MSSSKSKKSPRFNWIQRKISRKVAFALFIAIFLVFSATGFFIHSYTKSILLDRVEENLANQSDAIADQVNSMFKEKATIVRQIVTNQGIIKYLNTTDSRDEALDNDYYAGVSKALDEIVETDESIAMAWVASNRSNFLVGSNEVLSDPSFDIASRPWYEQAIAEEDVYFTEPYMDEVFGEIILSAMTPISENGNVIGIVAIDIFLDELPNLMESFKLGENGYSFLVTNDGTFIYHPDDSFILNDEKNILSFDGEISDIGAKMLAGESGLRSLVVNNNREYVGYSPVPTTGWAIGTSLPEEEALSVLETFTLFMVSFFIAACLILLVVVTIVLTRMLRNIPRVTEAMNELGQGNLNVVNIETKSQDEIGQLVTSTNLMQQRMRELISKISNVSETVSSKSEELTQSANDVKAGSEQVATTMQDLADGSESQANSTTELSAIMASFSEEVIEAHNNSTQVYESSNTVLEHTAEGSNLMERSTEQMKRIDHIIYESVQKVENLDTESKKISELVSVIKGIADQTNLLALNASIEAARAGESGKGFAVVANEVGKLADQVASSITGITDIVETIQYESAQVTESLRDGYKEVEQGAEQLTVTRNTFEEISASVTQMVEGIRTISDNLSSISVKSDKMNVNIQEIAAISEESAAGVEQTSASSQQITSSMEEVVASSDELAILAEELNELIHQFRL</sequence>
<dbReference type="InterPro" id="IPR029151">
    <property type="entry name" value="Sensor-like_sf"/>
</dbReference>
<dbReference type="EMBL" id="JBHUDE010000167">
    <property type="protein sequence ID" value="MFD1610101.1"/>
    <property type="molecule type" value="Genomic_DNA"/>
</dbReference>
<protein>
    <submittedName>
        <fullName evidence="14">Methyl-accepting chemotaxis protein</fullName>
    </submittedName>
</protein>
<evidence type="ECO:0000256" key="3">
    <source>
        <dbReference type="ARBA" id="ARBA00022481"/>
    </source>
</evidence>
<dbReference type="InterPro" id="IPR033479">
    <property type="entry name" value="dCache_1"/>
</dbReference>
<dbReference type="CDD" id="cd12913">
    <property type="entry name" value="PDC1_MCP_like"/>
    <property type="match status" value="1"/>
</dbReference>
<evidence type="ECO:0000256" key="6">
    <source>
        <dbReference type="ARBA" id="ARBA00022989"/>
    </source>
</evidence>
<evidence type="ECO:0000256" key="10">
    <source>
        <dbReference type="PROSITE-ProRule" id="PRU00284"/>
    </source>
</evidence>
<dbReference type="Proteomes" id="UP001597221">
    <property type="component" value="Unassembled WGS sequence"/>
</dbReference>
<keyword evidence="8 10" id="KW-0807">Transducer</keyword>
<dbReference type="CDD" id="cd11386">
    <property type="entry name" value="MCP_signal"/>
    <property type="match status" value="1"/>
</dbReference>
<keyword evidence="15" id="KW-1185">Reference proteome</keyword>
<evidence type="ECO:0000256" key="11">
    <source>
        <dbReference type="SAM" id="Phobius"/>
    </source>
</evidence>
<name>A0ABW4HXV2_9BACI</name>
<dbReference type="Pfam" id="PF00015">
    <property type="entry name" value="MCPsignal"/>
    <property type="match status" value="1"/>
</dbReference>
<evidence type="ECO:0000313" key="14">
    <source>
        <dbReference type="EMBL" id="MFD1610101.1"/>
    </source>
</evidence>
<dbReference type="PROSITE" id="PS50111">
    <property type="entry name" value="CHEMOTAXIS_TRANSDUC_2"/>
    <property type="match status" value="1"/>
</dbReference>
<dbReference type="Pfam" id="PF00672">
    <property type="entry name" value="HAMP"/>
    <property type="match status" value="1"/>
</dbReference>
<keyword evidence="6 11" id="KW-1133">Transmembrane helix</keyword>
<evidence type="ECO:0000256" key="9">
    <source>
        <dbReference type="ARBA" id="ARBA00029447"/>
    </source>
</evidence>
<evidence type="ECO:0000256" key="8">
    <source>
        <dbReference type="ARBA" id="ARBA00023224"/>
    </source>
</evidence>
<feature type="transmembrane region" description="Helical" evidence="11">
    <location>
        <begin position="309"/>
        <end position="332"/>
    </location>
</feature>
<dbReference type="Gene3D" id="3.30.450.20">
    <property type="entry name" value="PAS domain"/>
    <property type="match status" value="2"/>
</dbReference>
<feature type="domain" description="Methyl-accepting transducer" evidence="12">
    <location>
        <begin position="405"/>
        <end position="662"/>
    </location>
</feature>
<evidence type="ECO:0000256" key="1">
    <source>
        <dbReference type="ARBA" id="ARBA00004651"/>
    </source>
</evidence>
<gene>
    <name evidence="14" type="ORF">ACFSBH_21020</name>
</gene>
<proteinExistence type="inferred from homology"/>
<dbReference type="SUPFAM" id="SSF103190">
    <property type="entry name" value="Sensory domain-like"/>
    <property type="match status" value="1"/>
</dbReference>
<dbReference type="CDD" id="cd06225">
    <property type="entry name" value="HAMP"/>
    <property type="match status" value="1"/>
</dbReference>
<dbReference type="Pfam" id="PF02743">
    <property type="entry name" value="dCache_1"/>
    <property type="match status" value="1"/>
</dbReference>
<accession>A0ABW4HXV2</accession>
<keyword evidence="7 11" id="KW-0472">Membrane</keyword>
<dbReference type="SMART" id="SM00283">
    <property type="entry name" value="MA"/>
    <property type="match status" value="1"/>
</dbReference>
<dbReference type="RefSeq" id="WP_379599590.1">
    <property type="nucleotide sequence ID" value="NZ_JBHUDE010000167.1"/>
</dbReference>
<evidence type="ECO:0000256" key="7">
    <source>
        <dbReference type="ARBA" id="ARBA00023136"/>
    </source>
</evidence>
<evidence type="ECO:0000259" key="12">
    <source>
        <dbReference type="PROSITE" id="PS50111"/>
    </source>
</evidence>
<comment type="similarity">
    <text evidence="9">Belongs to the methyl-accepting chemotaxis (MCP) protein family.</text>
</comment>